<reference evidence="1 2" key="1">
    <citation type="submission" date="2017-10" db="EMBL/GenBank/DDBJ databases">
        <title>Draft genome of Longibacter Salinarum.</title>
        <authorList>
            <person name="Goh K.M."/>
            <person name="Shamsir M.S."/>
            <person name="Lim S.W."/>
        </authorList>
    </citation>
    <scope>NUCLEOTIDE SEQUENCE [LARGE SCALE GENOMIC DNA]</scope>
    <source>
        <strain evidence="1 2">KCTC 52045</strain>
    </source>
</reference>
<name>A0A2A8CV67_9BACT</name>
<dbReference type="AlphaFoldDB" id="A0A2A8CV67"/>
<comment type="caution">
    <text evidence="1">The sequence shown here is derived from an EMBL/GenBank/DDBJ whole genome shotgun (WGS) entry which is preliminary data.</text>
</comment>
<keyword evidence="2" id="KW-1185">Reference proteome</keyword>
<protein>
    <submittedName>
        <fullName evidence="1">Uncharacterized protein</fullName>
    </submittedName>
</protein>
<organism evidence="1 2">
    <name type="scientific">Longibacter salinarum</name>
    <dbReference type="NCBI Taxonomy" id="1850348"/>
    <lineage>
        <taxon>Bacteria</taxon>
        <taxon>Pseudomonadati</taxon>
        <taxon>Rhodothermota</taxon>
        <taxon>Rhodothermia</taxon>
        <taxon>Rhodothermales</taxon>
        <taxon>Salisaetaceae</taxon>
        <taxon>Longibacter</taxon>
    </lineage>
</organism>
<gene>
    <name evidence="1" type="ORF">CRI94_15080</name>
</gene>
<dbReference type="Proteomes" id="UP000220102">
    <property type="component" value="Unassembled WGS sequence"/>
</dbReference>
<sequence>MGSDRDSFESWLRLCAQDDELRKAGGMSRTFRKSDTRLCAVSALAKIGEARGLEAERPITSTGRGLATRIGGEILLV</sequence>
<accession>A0A2A8CV67</accession>
<evidence type="ECO:0000313" key="1">
    <source>
        <dbReference type="EMBL" id="PEN12341.1"/>
    </source>
</evidence>
<dbReference type="EMBL" id="PDEQ01000008">
    <property type="protein sequence ID" value="PEN12341.1"/>
    <property type="molecule type" value="Genomic_DNA"/>
</dbReference>
<evidence type="ECO:0000313" key="2">
    <source>
        <dbReference type="Proteomes" id="UP000220102"/>
    </source>
</evidence>
<proteinExistence type="predicted"/>